<organism evidence="3 4">
    <name type="scientific">Larsenimonas suaedae</name>
    <dbReference type="NCBI Taxonomy" id="1851019"/>
    <lineage>
        <taxon>Bacteria</taxon>
        <taxon>Pseudomonadati</taxon>
        <taxon>Pseudomonadota</taxon>
        <taxon>Gammaproteobacteria</taxon>
        <taxon>Oceanospirillales</taxon>
        <taxon>Halomonadaceae</taxon>
        <taxon>Larsenimonas</taxon>
    </lineage>
</organism>
<evidence type="ECO:0000313" key="4">
    <source>
        <dbReference type="Proteomes" id="UP001269375"/>
    </source>
</evidence>
<dbReference type="PANTHER" id="PTHR30486">
    <property type="entry name" value="TWITCHING MOTILITY PROTEIN PILT"/>
    <property type="match status" value="1"/>
</dbReference>
<sequence length="378" mass="41100">MSIADKGLQKLLDFMNDHQATDLFVSPGAAPCVTLNGVMTALGHERLDVERAEALVRAAMTAAQWERFISEHEANFALSLPGKGRFRVSAFYQRSQVSMVVRRIRFDIPELEALGVPSILKTLVGAKRGLILLVGSAGSGKSTTLAALVQERSRAHGGHTICIEDPIEYVHAHQGGIVSQREVGLDTESFEVALKNALRQAPDVVVIGEIRTRETLEYALAFANTGHLCLATMHAANADQALERMVTFFPGERHDQIRMDLSLNLQAIVGQRLLPTSGMRDRSTQRVLACEILTLSPLVATLIREGRIDEIREVMRRSSAQGMATFDQALFALVKRGAMSQAVALAHADSPSDLKLMFTLDSGNTPDGSSGGLSLEEF</sequence>
<comment type="similarity">
    <text evidence="1">Belongs to the GSP E family.</text>
</comment>
<dbReference type="InterPro" id="IPR001482">
    <property type="entry name" value="T2SS/T4SS_dom"/>
</dbReference>
<dbReference type="RefSeq" id="WP_251595239.1">
    <property type="nucleotide sequence ID" value="NZ_JAMLJI010000004.1"/>
</dbReference>
<proteinExistence type="inferred from homology"/>
<dbReference type="InterPro" id="IPR027417">
    <property type="entry name" value="P-loop_NTPase"/>
</dbReference>
<dbReference type="Gene3D" id="3.40.50.300">
    <property type="entry name" value="P-loop containing nucleotide triphosphate hydrolases"/>
    <property type="match status" value="1"/>
</dbReference>
<dbReference type="Pfam" id="PF00437">
    <property type="entry name" value="T2SSE"/>
    <property type="match status" value="1"/>
</dbReference>
<keyword evidence="4" id="KW-1185">Reference proteome</keyword>
<dbReference type="InterPro" id="IPR006321">
    <property type="entry name" value="PilT/PilU"/>
</dbReference>
<dbReference type="InterPro" id="IPR050921">
    <property type="entry name" value="T4SS_GSP_E_ATPase"/>
</dbReference>
<evidence type="ECO:0000313" key="3">
    <source>
        <dbReference type="EMBL" id="MDR5897016.1"/>
    </source>
</evidence>
<dbReference type="EMBL" id="JARWAO010000008">
    <property type="protein sequence ID" value="MDR5897016.1"/>
    <property type="molecule type" value="Genomic_DNA"/>
</dbReference>
<gene>
    <name evidence="3" type="ORF">QC825_13145</name>
</gene>
<dbReference type="Gene3D" id="3.30.450.90">
    <property type="match status" value="1"/>
</dbReference>
<reference evidence="3 4" key="1">
    <citation type="submission" date="2023-04" db="EMBL/GenBank/DDBJ databases">
        <title>A long-awaited taxogenomic arrangement of the family Halomonadaceae.</title>
        <authorList>
            <person name="De La Haba R."/>
            <person name="Chuvochina M."/>
            <person name="Wittouck S."/>
            <person name="Arahal D.R."/>
            <person name="Sanchez-Porro C."/>
            <person name="Hugenholtz P."/>
            <person name="Ventosa A."/>
        </authorList>
    </citation>
    <scope>NUCLEOTIDE SEQUENCE [LARGE SCALE GENOMIC DNA]</scope>
    <source>
        <strain evidence="3 4">DSM 22428</strain>
    </source>
</reference>
<feature type="domain" description="AAA+ ATPase" evidence="2">
    <location>
        <begin position="127"/>
        <end position="258"/>
    </location>
</feature>
<name>A0ABU1GY99_9GAMM</name>
<evidence type="ECO:0000256" key="1">
    <source>
        <dbReference type="ARBA" id="ARBA00006611"/>
    </source>
</evidence>
<dbReference type="NCBIfam" id="TIGR01420">
    <property type="entry name" value="pilT_fam"/>
    <property type="match status" value="1"/>
</dbReference>
<accession>A0ABU1GY99</accession>
<dbReference type="SMART" id="SM00382">
    <property type="entry name" value="AAA"/>
    <property type="match status" value="1"/>
</dbReference>
<dbReference type="InterPro" id="IPR003593">
    <property type="entry name" value="AAA+_ATPase"/>
</dbReference>
<protein>
    <submittedName>
        <fullName evidence="3">PilT/PilU family type 4a pilus ATPase</fullName>
    </submittedName>
</protein>
<dbReference type="Proteomes" id="UP001269375">
    <property type="component" value="Unassembled WGS sequence"/>
</dbReference>
<dbReference type="CDD" id="cd01131">
    <property type="entry name" value="PilT"/>
    <property type="match status" value="1"/>
</dbReference>
<evidence type="ECO:0000259" key="2">
    <source>
        <dbReference type="SMART" id="SM00382"/>
    </source>
</evidence>
<dbReference type="SUPFAM" id="SSF52540">
    <property type="entry name" value="P-loop containing nucleoside triphosphate hydrolases"/>
    <property type="match status" value="1"/>
</dbReference>
<dbReference type="PANTHER" id="PTHR30486:SF12">
    <property type="entry name" value="TYPE IV PILUS ATPASE PILU"/>
    <property type="match status" value="1"/>
</dbReference>
<comment type="caution">
    <text evidence="3">The sequence shown here is derived from an EMBL/GenBank/DDBJ whole genome shotgun (WGS) entry which is preliminary data.</text>
</comment>